<feature type="compositionally biased region" description="Gly residues" evidence="1">
    <location>
        <begin position="325"/>
        <end position="349"/>
    </location>
</feature>
<feature type="compositionally biased region" description="Low complexity" evidence="1">
    <location>
        <begin position="138"/>
        <end position="162"/>
    </location>
</feature>
<evidence type="ECO:0000313" key="2">
    <source>
        <dbReference type="EMBL" id="KAK3269791.1"/>
    </source>
</evidence>
<feature type="compositionally biased region" description="Low complexity" evidence="1">
    <location>
        <begin position="497"/>
        <end position="510"/>
    </location>
</feature>
<feature type="compositionally biased region" description="Low complexity" evidence="1">
    <location>
        <begin position="662"/>
        <end position="673"/>
    </location>
</feature>
<proteinExistence type="predicted"/>
<evidence type="ECO:0000256" key="1">
    <source>
        <dbReference type="SAM" id="MobiDB-lite"/>
    </source>
</evidence>
<gene>
    <name evidence="2" type="ORF">CYMTET_21782</name>
</gene>
<feature type="compositionally biased region" description="Pro residues" evidence="1">
    <location>
        <begin position="409"/>
        <end position="425"/>
    </location>
</feature>
<evidence type="ECO:0000313" key="3">
    <source>
        <dbReference type="Proteomes" id="UP001190700"/>
    </source>
</evidence>
<name>A0AAE0L2K2_9CHLO</name>
<dbReference type="Proteomes" id="UP001190700">
    <property type="component" value="Unassembled WGS sequence"/>
</dbReference>
<sequence>MSNANDPLAKADSFLAKYSNKSSAADTSKKRPATQGAPQSASRGTDERSVPTAGRPGSAHARQDSESYAARDAPQRRKARSPLQSPGESLDMSDDFGDMSIASPTGLEDSLMSDDLDPSPKSSRAVPGRKSMLPMKNAPQQQPQPARRQRRMSMSGSISGLSDSEDFSLDKPAGQGKPQEQRTRAGRQRRQAVSPPTSGPGSTGWKPEESDKKAPTAVHSVLKGMPASAGAFAANPTPATSLSGHPARGGPNAQGKPQDRAPNRSVGQKDPEKSMDLSASLDISAELDISSELETSVEVTSPTGSPEEKRPSIRETAPGRPGAQAGAGGARGPQGGSTQGGPEARGGSRGAMQHGQRPDVAGRQGSAPRGAPLERAPVVASERGRSPPPGPMGPRGPRRPRQGRSDSPSPSPSPGHPPRAPPRKPTPIQTTDLDDSIMSSDLAPSEVLSDTEGGAAEEAEDATAALHRSLAGNRPVPARSPSPSRPPATKGRLSQLPRRSSGSTPSPGESLAEEISEGLISPIQGPIRRRERRMSQSSGYNSPLEMSTSMLSEDLAPTPDTPKVVGAGGESRQGRTGKPRAEGRQGTPPRQPAAQLHPPMFADMHASTDSIQSVVEDAEDETEALHRMLGGAVETAKDSEDETEAPSRPPATKGRLSELPRRSPGSTPSPGESLVEDAEDETEALHRMLGGSDSEDETEAPSRPPATKGRLSQLPRRSPGSTPSPGESLVEDAEDETEALHRMLGGAVKTAQDAEDETEALHRMLGGAVEDAEG</sequence>
<dbReference type="EMBL" id="LGRX02010740">
    <property type="protein sequence ID" value="KAK3269791.1"/>
    <property type="molecule type" value="Genomic_DNA"/>
</dbReference>
<comment type="caution">
    <text evidence="2">The sequence shown here is derived from an EMBL/GenBank/DDBJ whole genome shotgun (WGS) entry which is preliminary data.</text>
</comment>
<reference evidence="2 3" key="1">
    <citation type="journal article" date="2015" name="Genome Biol. Evol.">
        <title>Comparative Genomics of a Bacterivorous Green Alga Reveals Evolutionary Causalities and Consequences of Phago-Mixotrophic Mode of Nutrition.</title>
        <authorList>
            <person name="Burns J.A."/>
            <person name="Paasch A."/>
            <person name="Narechania A."/>
            <person name="Kim E."/>
        </authorList>
    </citation>
    <scope>NUCLEOTIDE SEQUENCE [LARGE SCALE GENOMIC DNA]</scope>
    <source>
        <strain evidence="2 3">PLY_AMNH</strain>
    </source>
</reference>
<keyword evidence="3" id="KW-1185">Reference proteome</keyword>
<feature type="compositionally biased region" description="Low complexity" evidence="1">
    <location>
        <begin position="290"/>
        <end position="301"/>
    </location>
</feature>
<accession>A0AAE0L2K2</accession>
<dbReference type="AlphaFoldDB" id="A0AAE0L2K2"/>
<feature type="compositionally biased region" description="Polar residues" evidence="1">
    <location>
        <begin position="535"/>
        <end position="551"/>
    </location>
</feature>
<protein>
    <submittedName>
        <fullName evidence="2">Uncharacterized protein</fullName>
    </submittedName>
</protein>
<organism evidence="2 3">
    <name type="scientific">Cymbomonas tetramitiformis</name>
    <dbReference type="NCBI Taxonomy" id="36881"/>
    <lineage>
        <taxon>Eukaryota</taxon>
        <taxon>Viridiplantae</taxon>
        <taxon>Chlorophyta</taxon>
        <taxon>Pyramimonadophyceae</taxon>
        <taxon>Pyramimonadales</taxon>
        <taxon>Pyramimonadaceae</taxon>
        <taxon>Cymbomonas</taxon>
    </lineage>
</organism>
<feature type="region of interest" description="Disordered" evidence="1">
    <location>
        <begin position="19"/>
        <end position="737"/>
    </location>
</feature>
<feature type="compositionally biased region" description="Low complexity" evidence="1">
    <location>
        <begin position="715"/>
        <end position="728"/>
    </location>
</feature>
<feature type="compositionally biased region" description="Basic and acidic residues" evidence="1">
    <location>
        <begin position="257"/>
        <end position="275"/>
    </location>
</feature>